<reference evidence="1 2" key="1">
    <citation type="journal article" date="2020" name="Cell">
        <title>Large-Scale Comparative Analyses of Tick Genomes Elucidate Their Genetic Diversity and Vector Capacities.</title>
        <authorList>
            <consortium name="Tick Genome and Microbiome Consortium (TIGMIC)"/>
            <person name="Jia N."/>
            <person name="Wang J."/>
            <person name="Shi W."/>
            <person name="Du L."/>
            <person name="Sun Y."/>
            <person name="Zhan W."/>
            <person name="Jiang J.F."/>
            <person name="Wang Q."/>
            <person name="Zhang B."/>
            <person name="Ji P."/>
            <person name="Bell-Sakyi L."/>
            <person name="Cui X.M."/>
            <person name="Yuan T.T."/>
            <person name="Jiang B.G."/>
            <person name="Yang W.F."/>
            <person name="Lam T.T."/>
            <person name="Chang Q.C."/>
            <person name="Ding S.J."/>
            <person name="Wang X.J."/>
            <person name="Zhu J.G."/>
            <person name="Ruan X.D."/>
            <person name="Zhao L."/>
            <person name="Wei J.T."/>
            <person name="Ye R.Z."/>
            <person name="Que T.C."/>
            <person name="Du C.H."/>
            <person name="Zhou Y.H."/>
            <person name="Cheng J.X."/>
            <person name="Dai P.F."/>
            <person name="Guo W.B."/>
            <person name="Han X.H."/>
            <person name="Huang E.J."/>
            <person name="Li L.F."/>
            <person name="Wei W."/>
            <person name="Gao Y.C."/>
            <person name="Liu J.Z."/>
            <person name="Shao H.Z."/>
            <person name="Wang X."/>
            <person name="Wang C.C."/>
            <person name="Yang T.C."/>
            <person name="Huo Q.B."/>
            <person name="Li W."/>
            <person name="Chen H.Y."/>
            <person name="Chen S.E."/>
            <person name="Zhou L.G."/>
            <person name="Ni X.B."/>
            <person name="Tian J.H."/>
            <person name="Sheng Y."/>
            <person name="Liu T."/>
            <person name="Pan Y.S."/>
            <person name="Xia L.Y."/>
            <person name="Li J."/>
            <person name="Zhao F."/>
            <person name="Cao W.C."/>
        </authorList>
    </citation>
    <scope>NUCLEOTIDE SEQUENCE [LARGE SCALE GENOMIC DNA]</scope>
    <source>
        <strain evidence="1">Iper-2018</strain>
    </source>
</reference>
<dbReference type="EMBL" id="JABSTQ010009793">
    <property type="protein sequence ID" value="KAG0425852.1"/>
    <property type="molecule type" value="Genomic_DNA"/>
</dbReference>
<comment type="caution">
    <text evidence="1">The sequence shown here is derived from an EMBL/GenBank/DDBJ whole genome shotgun (WGS) entry which is preliminary data.</text>
</comment>
<evidence type="ECO:0000313" key="2">
    <source>
        <dbReference type="Proteomes" id="UP000805193"/>
    </source>
</evidence>
<organism evidence="1 2">
    <name type="scientific">Ixodes persulcatus</name>
    <name type="common">Taiga tick</name>
    <dbReference type="NCBI Taxonomy" id="34615"/>
    <lineage>
        <taxon>Eukaryota</taxon>
        <taxon>Metazoa</taxon>
        <taxon>Ecdysozoa</taxon>
        <taxon>Arthropoda</taxon>
        <taxon>Chelicerata</taxon>
        <taxon>Arachnida</taxon>
        <taxon>Acari</taxon>
        <taxon>Parasitiformes</taxon>
        <taxon>Ixodida</taxon>
        <taxon>Ixodoidea</taxon>
        <taxon>Ixodidae</taxon>
        <taxon>Ixodinae</taxon>
        <taxon>Ixodes</taxon>
    </lineage>
</organism>
<gene>
    <name evidence="1" type="ORF">HPB47_027007</name>
</gene>
<name>A0AC60PYS4_IXOPE</name>
<keyword evidence="2" id="KW-1185">Reference proteome</keyword>
<accession>A0AC60PYS4</accession>
<dbReference type="Proteomes" id="UP000805193">
    <property type="component" value="Unassembled WGS sequence"/>
</dbReference>
<sequence>MATADVGQAASPSERNRWWQGGLPVLGDSEHGPAVGAERVQEGPGPAVPGEHGLLAHERRLPDAEHDDGRQPPTASAARRARDATGTADALTPPAPSRERRRPLPPRARRLASRARGRYASMPTRPLATAGSLVGPPLRGEWVKPHKPAGPVPAVI</sequence>
<protein>
    <submittedName>
        <fullName evidence="1">Uncharacterized protein</fullName>
    </submittedName>
</protein>
<evidence type="ECO:0000313" key="1">
    <source>
        <dbReference type="EMBL" id="KAG0425852.1"/>
    </source>
</evidence>
<proteinExistence type="predicted"/>